<evidence type="ECO:0000313" key="3">
    <source>
        <dbReference type="EMBL" id="ARX83486.1"/>
    </source>
</evidence>
<feature type="compositionally biased region" description="Low complexity" evidence="1">
    <location>
        <begin position="63"/>
        <end position="89"/>
    </location>
</feature>
<keyword evidence="2" id="KW-0812">Transmembrane</keyword>
<dbReference type="KEGG" id="salf:SMD44_02906"/>
<feature type="region of interest" description="Disordered" evidence="1">
    <location>
        <begin position="1"/>
        <end position="103"/>
    </location>
</feature>
<keyword evidence="2" id="KW-1133">Transmembrane helix</keyword>
<proteinExistence type="predicted"/>
<reference evidence="3 4" key="1">
    <citation type="submission" date="2017-05" db="EMBL/GenBank/DDBJ databases">
        <title>Streptomyces alboflavus Genome sequencing and assembly.</title>
        <authorList>
            <person name="Wang Y."/>
            <person name="Du B."/>
            <person name="Ding Y."/>
            <person name="Liu H."/>
            <person name="Hou Q."/>
            <person name="Liu K."/>
            <person name="Wang C."/>
            <person name="Yao L."/>
        </authorList>
    </citation>
    <scope>NUCLEOTIDE SEQUENCE [LARGE SCALE GENOMIC DNA]</scope>
    <source>
        <strain evidence="3 4">MDJK44</strain>
    </source>
</reference>
<evidence type="ECO:0000256" key="2">
    <source>
        <dbReference type="SAM" id="Phobius"/>
    </source>
</evidence>
<name>A0A1Z1WAL9_9ACTN</name>
<dbReference type="eggNOG" id="ENOG5033A46">
    <property type="taxonomic scope" value="Bacteria"/>
</dbReference>
<protein>
    <submittedName>
        <fullName evidence="3">Membrane protein</fullName>
    </submittedName>
</protein>
<gene>
    <name evidence="3" type="ORF">SMD44_02906</name>
</gene>
<feature type="region of interest" description="Disordered" evidence="1">
    <location>
        <begin position="222"/>
        <end position="255"/>
    </location>
</feature>
<feature type="compositionally biased region" description="Low complexity" evidence="1">
    <location>
        <begin position="38"/>
        <end position="49"/>
    </location>
</feature>
<feature type="region of interest" description="Disordered" evidence="1">
    <location>
        <begin position="130"/>
        <end position="178"/>
    </location>
</feature>
<dbReference type="OrthoDB" id="4350888at2"/>
<evidence type="ECO:0000313" key="4">
    <source>
        <dbReference type="Proteomes" id="UP000195880"/>
    </source>
</evidence>
<dbReference type="STRING" id="67267.GCA_000716675_07915"/>
<feature type="compositionally biased region" description="Pro residues" evidence="1">
    <location>
        <begin position="50"/>
        <end position="59"/>
    </location>
</feature>
<organism evidence="3 4">
    <name type="scientific">Streptomyces alboflavus</name>
    <dbReference type="NCBI Taxonomy" id="67267"/>
    <lineage>
        <taxon>Bacteria</taxon>
        <taxon>Bacillati</taxon>
        <taxon>Actinomycetota</taxon>
        <taxon>Actinomycetes</taxon>
        <taxon>Kitasatosporales</taxon>
        <taxon>Streptomycetaceae</taxon>
        <taxon>Streptomyces</taxon>
    </lineage>
</organism>
<keyword evidence="2" id="KW-0472">Membrane</keyword>
<dbReference type="RefSeq" id="WP_087884095.1">
    <property type="nucleotide sequence ID" value="NZ_CP021748.1"/>
</dbReference>
<feature type="compositionally biased region" description="Pro residues" evidence="1">
    <location>
        <begin position="26"/>
        <end position="37"/>
    </location>
</feature>
<accession>A0A1Z1WAL9</accession>
<feature type="compositionally biased region" description="Low complexity" evidence="1">
    <location>
        <begin position="1"/>
        <end position="15"/>
    </location>
</feature>
<dbReference type="Proteomes" id="UP000195880">
    <property type="component" value="Chromosome"/>
</dbReference>
<evidence type="ECO:0000256" key="1">
    <source>
        <dbReference type="SAM" id="MobiDB-lite"/>
    </source>
</evidence>
<sequence>MSYNQPGPYGGQQPQQPGPYGGQPQQPGPYGQPPQAPQPGYGYPQQAPQGVPPQQPPYGQPGYGQPPQAPYGQPQQPGPYGQQPQAPYGQVPPPPGGGGGKKTGMIIGAVAVVAAIGVGAYFVLGGSDSGSSGTVKDDGPHKLTTPATVLSDYNKKPNSDSGSDMSSDEIAKAEEYGVKNPTEVKAQYMAGTQENPLGQKILQLNGVYGDIEDPEAVVDKMFSSAKEKSEKSSGSSTGQKVTVIGDPKSYNPSDLDGAMMKCQEMKYAMGSGSSTGSSDAPKEMSMATCIWGDNSTIGVVVTADVASAMGGKAADLDEAAEKTAKFRKEVRVKR</sequence>
<keyword evidence="4" id="KW-1185">Reference proteome</keyword>
<feature type="transmembrane region" description="Helical" evidence="2">
    <location>
        <begin position="105"/>
        <end position="124"/>
    </location>
</feature>
<dbReference type="EMBL" id="CP021748">
    <property type="protein sequence ID" value="ARX83486.1"/>
    <property type="molecule type" value="Genomic_DNA"/>
</dbReference>
<dbReference type="AlphaFoldDB" id="A0A1Z1WAL9"/>